<dbReference type="EMBL" id="FUWY01000004">
    <property type="protein sequence ID" value="SJZ79388.1"/>
    <property type="molecule type" value="Genomic_DNA"/>
</dbReference>
<feature type="domain" description="ABC-type glycine betaine transport system substrate-binding" evidence="1">
    <location>
        <begin position="32"/>
        <end position="297"/>
    </location>
</feature>
<reference evidence="3" key="1">
    <citation type="submission" date="2017-02" db="EMBL/GenBank/DDBJ databases">
        <authorList>
            <person name="Varghese N."/>
            <person name="Submissions S."/>
        </authorList>
    </citation>
    <scope>NUCLEOTIDE SEQUENCE [LARGE SCALE GENOMIC DNA]</scope>
    <source>
        <strain evidence="3">ATCC 25662</strain>
    </source>
</reference>
<dbReference type="AlphaFoldDB" id="A0A1T4NKS7"/>
<dbReference type="GO" id="GO:0043190">
    <property type="term" value="C:ATP-binding cassette (ABC) transporter complex"/>
    <property type="evidence" value="ECO:0007669"/>
    <property type="project" value="InterPro"/>
</dbReference>
<evidence type="ECO:0000313" key="3">
    <source>
        <dbReference type="Proteomes" id="UP000243297"/>
    </source>
</evidence>
<dbReference type="GO" id="GO:0022857">
    <property type="term" value="F:transmembrane transporter activity"/>
    <property type="evidence" value="ECO:0007669"/>
    <property type="project" value="InterPro"/>
</dbReference>
<dbReference type="SUPFAM" id="SSF53850">
    <property type="entry name" value="Periplasmic binding protein-like II"/>
    <property type="match status" value="1"/>
</dbReference>
<dbReference type="PROSITE" id="PS51257">
    <property type="entry name" value="PROKAR_LIPOPROTEIN"/>
    <property type="match status" value="1"/>
</dbReference>
<sequence>MVRKISKYLMLLLLITGCSFPGLGKNVSENGIVIASGNTTERQILSEIVSQMIMHYIPSANTSLINNLGSTLLIVQSLEKEYANISGAMYTGTSLTGELGLASTTDPKEAMKGVVEGYANQYDSIWFPSYGFENTYAFMVTKDIADKYQLINVSDLEKVKDKIRVGVDNAWIKRQGDGYEQFKTIYGFELEHINSMEIGLVYNAVYANKMDVVLGYSTDGRIASYDLVLLVDDKKLFPPYETSPVVTKKILRIYPELETILLKLEGEISSGQMQELNRQSDDEHLEPYTVAKNFLEENNYFESKNVVPLVDRTLYKALIQDVLPLVKEKQ</sequence>
<dbReference type="CDD" id="cd13608">
    <property type="entry name" value="PBP2_OpuCC_like"/>
    <property type="match status" value="1"/>
</dbReference>
<name>A0A1T4NKS7_9FIRM</name>
<organism evidence="2 3">
    <name type="scientific">Anaerorhabdus furcosa</name>
    <dbReference type="NCBI Taxonomy" id="118967"/>
    <lineage>
        <taxon>Bacteria</taxon>
        <taxon>Bacillati</taxon>
        <taxon>Bacillota</taxon>
        <taxon>Erysipelotrichia</taxon>
        <taxon>Erysipelotrichales</taxon>
        <taxon>Erysipelotrichaceae</taxon>
        <taxon>Anaerorhabdus</taxon>
    </lineage>
</organism>
<dbReference type="OrthoDB" id="9801163at2"/>
<proteinExistence type="predicted"/>
<dbReference type="Pfam" id="PF04069">
    <property type="entry name" value="OpuAC"/>
    <property type="match status" value="1"/>
</dbReference>
<dbReference type="InterPro" id="IPR007210">
    <property type="entry name" value="ABC_Gly_betaine_transp_sub-bd"/>
</dbReference>
<keyword evidence="3" id="KW-1185">Reference proteome</keyword>
<gene>
    <name evidence="2" type="ORF">SAMN02745191_1661</name>
</gene>
<dbReference type="Gene3D" id="3.40.190.120">
    <property type="entry name" value="Osmoprotection protein (prox), domain 2"/>
    <property type="match status" value="1"/>
</dbReference>
<accession>A0A1T4NKS7</accession>
<protein>
    <submittedName>
        <fullName evidence="2">Osmoprotectant transport system substrate-binding protein</fullName>
    </submittedName>
</protein>
<dbReference type="RefSeq" id="WP_078712053.1">
    <property type="nucleotide sequence ID" value="NZ_FUWY01000004.1"/>
</dbReference>
<evidence type="ECO:0000259" key="1">
    <source>
        <dbReference type="Pfam" id="PF04069"/>
    </source>
</evidence>
<dbReference type="Proteomes" id="UP000243297">
    <property type="component" value="Unassembled WGS sequence"/>
</dbReference>
<dbReference type="Gene3D" id="3.40.190.10">
    <property type="entry name" value="Periplasmic binding protein-like II"/>
    <property type="match status" value="1"/>
</dbReference>
<evidence type="ECO:0000313" key="2">
    <source>
        <dbReference type="EMBL" id="SJZ79388.1"/>
    </source>
</evidence>
<dbReference type="STRING" id="118967.SAMN02745191_1661"/>